<gene>
    <name evidence="1" type="ORF">Cob_v008630</name>
</gene>
<reference evidence="2" key="2">
    <citation type="journal article" date="2019" name="Mol. Plant Microbe Interact.">
        <title>Genome sequence resources for four phytopathogenic fungi from the Colletotrichum orbiculare species complex.</title>
        <authorList>
            <person name="Gan P."/>
            <person name="Tsushima A."/>
            <person name="Narusaka M."/>
            <person name="Narusaka Y."/>
            <person name="Takano Y."/>
            <person name="Kubo Y."/>
            <person name="Shirasu K."/>
        </authorList>
    </citation>
    <scope>GENOME REANNOTATION</scope>
    <source>
        <strain evidence="2">104-T / ATCC 96160 / CBS 514.97 / LARS 414 / MAFF 240422</strain>
    </source>
</reference>
<dbReference type="EMBL" id="AMCV02000023">
    <property type="protein sequence ID" value="TDZ18404.1"/>
    <property type="molecule type" value="Genomic_DNA"/>
</dbReference>
<reference evidence="2" key="1">
    <citation type="journal article" date="2013" name="New Phytol.">
        <title>Comparative genomic and transcriptomic analyses reveal the hemibiotrophic stage shift of Colletotrichum fungi.</title>
        <authorList>
            <person name="Gan P."/>
            <person name="Ikeda K."/>
            <person name="Irieda H."/>
            <person name="Narusaka M."/>
            <person name="O'Connell R.J."/>
            <person name="Narusaka Y."/>
            <person name="Takano Y."/>
            <person name="Kubo Y."/>
            <person name="Shirasu K."/>
        </authorList>
    </citation>
    <scope>NUCLEOTIDE SEQUENCE [LARGE SCALE GENOMIC DNA]</scope>
    <source>
        <strain evidence="2">104-T / ATCC 96160 / CBS 514.97 / LARS 414 / MAFF 240422</strain>
    </source>
</reference>
<accession>A0A484FLN8</accession>
<dbReference type="AlphaFoldDB" id="A0A484FLN8"/>
<sequence>MGTGAGAGVGFSGLLGLLNVLLGNLLGGSLGVGGDRLLDLGLGLDGLGGGSLRIAVGGSDLLGGGDLFQLLLDDGGVDGRGGSLLGGLLNLSLLGDGLGSVNSILVRGLLLGLSLGFNNSFLLIIADVSQDIVHHEVAGGLRSKDEGLNELLGLSRLDGALADDLNDDVVEGGLRVDVCDADLAVLEVERLDPLLDVLRAEVISYQTGDGQ</sequence>
<comment type="caution">
    <text evidence="1">The sequence shown here is derived from an EMBL/GenBank/DDBJ whole genome shotgun (WGS) entry which is preliminary data.</text>
</comment>
<evidence type="ECO:0000313" key="2">
    <source>
        <dbReference type="Proteomes" id="UP000014480"/>
    </source>
</evidence>
<dbReference type="Proteomes" id="UP000014480">
    <property type="component" value="Unassembled WGS sequence"/>
</dbReference>
<keyword evidence="2" id="KW-1185">Reference proteome</keyword>
<proteinExistence type="predicted"/>
<name>A0A484FLN8_COLOR</name>
<protein>
    <submittedName>
        <fullName evidence="1">Uncharacterized protein</fullName>
    </submittedName>
</protein>
<organism evidence="1 2">
    <name type="scientific">Colletotrichum orbiculare (strain 104-T / ATCC 96160 / CBS 514.97 / LARS 414 / MAFF 240422)</name>
    <name type="common">Cucumber anthracnose fungus</name>
    <name type="synonym">Colletotrichum lagenarium</name>
    <dbReference type="NCBI Taxonomy" id="1213857"/>
    <lineage>
        <taxon>Eukaryota</taxon>
        <taxon>Fungi</taxon>
        <taxon>Dikarya</taxon>
        <taxon>Ascomycota</taxon>
        <taxon>Pezizomycotina</taxon>
        <taxon>Sordariomycetes</taxon>
        <taxon>Hypocreomycetidae</taxon>
        <taxon>Glomerellales</taxon>
        <taxon>Glomerellaceae</taxon>
        <taxon>Colletotrichum</taxon>
        <taxon>Colletotrichum orbiculare species complex</taxon>
    </lineage>
</organism>
<evidence type="ECO:0000313" key="1">
    <source>
        <dbReference type="EMBL" id="TDZ18404.1"/>
    </source>
</evidence>